<proteinExistence type="predicted"/>
<dbReference type="InterPro" id="IPR009057">
    <property type="entry name" value="Homeodomain-like_sf"/>
</dbReference>
<accession>A0A8X6V4X0</accession>
<dbReference type="InterPro" id="IPR036397">
    <property type="entry name" value="RNaseH_sf"/>
</dbReference>
<feature type="domain" description="Mos1 transposase HTH" evidence="2">
    <location>
        <begin position="72"/>
        <end position="117"/>
    </location>
</feature>
<dbReference type="Pfam" id="PF01359">
    <property type="entry name" value="Transposase_1"/>
    <property type="match status" value="1"/>
</dbReference>
<evidence type="ECO:0000313" key="4">
    <source>
        <dbReference type="Proteomes" id="UP000887159"/>
    </source>
</evidence>
<dbReference type="Proteomes" id="UP000887159">
    <property type="component" value="Unassembled WGS sequence"/>
</dbReference>
<dbReference type="SUPFAM" id="SSF46689">
    <property type="entry name" value="Homeodomain-like"/>
    <property type="match status" value="1"/>
</dbReference>
<evidence type="ECO:0000313" key="3">
    <source>
        <dbReference type="EMBL" id="GFX99418.1"/>
    </source>
</evidence>
<dbReference type="AlphaFoldDB" id="A0A8X6V4X0"/>
<evidence type="ECO:0000259" key="2">
    <source>
        <dbReference type="Pfam" id="PF17906"/>
    </source>
</evidence>
<dbReference type="Pfam" id="PF17906">
    <property type="entry name" value="HTH_48"/>
    <property type="match status" value="1"/>
</dbReference>
<dbReference type="InterPro" id="IPR052709">
    <property type="entry name" value="Transposase-MT_Hybrid"/>
</dbReference>
<evidence type="ECO:0000256" key="1">
    <source>
        <dbReference type="ARBA" id="ARBA00004123"/>
    </source>
</evidence>
<dbReference type="InterPro" id="IPR001888">
    <property type="entry name" value="Transposase_1"/>
</dbReference>
<name>A0A8X6V4X0_TRICX</name>
<sequence>MHIYEAYPETKFRFYLYPLQRADRSSAHARQTLSIKEKKHTCVIFRSLSATYALLCLFTKSVLIENPAACEIRCVIRFLNAKKVKPIEIYRQICEVYGQNAMSDSMVRRWVRQFNEGRSEVLDEERSGHPSLITEELVHAIDEKIKENRTFTISALTREFPQISRSLMHEIVTDKLKFHNLCARWVPKILTESHKTKRMGCALEFLTRYHEGGVDFLSQIVTGDETCVSYDTPESKRQSMEWRHTSSPTRVKPKHILTPRKIMCTVFWDSKDILLIDFLPRGQTINAAGYCETLRKLRRAIQNKRRGFLSKGVVFLHDNARAHTANVTKTLLRGFGWDVFDHPPYSPDLAPSDFHLFLHLKSFLAGKHFNNDKELKENVSNWLKTQAATFYEESIEKLVPRYDTCLQIFSSYVER</sequence>
<dbReference type="PANTHER" id="PTHR46060">
    <property type="entry name" value="MARINER MOS1 TRANSPOSASE-LIKE PROTEIN"/>
    <property type="match status" value="1"/>
</dbReference>
<organism evidence="3 4">
    <name type="scientific">Trichonephila clavipes</name>
    <name type="common">Golden silk orbweaver</name>
    <name type="synonym">Nephila clavipes</name>
    <dbReference type="NCBI Taxonomy" id="2585209"/>
    <lineage>
        <taxon>Eukaryota</taxon>
        <taxon>Metazoa</taxon>
        <taxon>Ecdysozoa</taxon>
        <taxon>Arthropoda</taxon>
        <taxon>Chelicerata</taxon>
        <taxon>Arachnida</taxon>
        <taxon>Araneae</taxon>
        <taxon>Araneomorphae</taxon>
        <taxon>Entelegynae</taxon>
        <taxon>Araneoidea</taxon>
        <taxon>Nephilidae</taxon>
        <taxon>Trichonephila</taxon>
    </lineage>
</organism>
<comment type="subcellular location">
    <subcellularLocation>
        <location evidence="1">Nucleus</location>
    </subcellularLocation>
</comment>
<dbReference type="Gene3D" id="3.30.420.10">
    <property type="entry name" value="Ribonuclease H-like superfamily/Ribonuclease H"/>
    <property type="match status" value="1"/>
</dbReference>
<dbReference type="InterPro" id="IPR041426">
    <property type="entry name" value="Mos1_HTH"/>
</dbReference>
<comment type="caution">
    <text evidence="3">The sequence shown here is derived from an EMBL/GenBank/DDBJ whole genome shotgun (WGS) entry which is preliminary data.</text>
</comment>
<reference evidence="3" key="1">
    <citation type="submission" date="2020-08" db="EMBL/GenBank/DDBJ databases">
        <title>Multicomponent nature underlies the extraordinary mechanical properties of spider dragline silk.</title>
        <authorList>
            <person name="Kono N."/>
            <person name="Nakamura H."/>
            <person name="Mori M."/>
            <person name="Yoshida Y."/>
            <person name="Ohtoshi R."/>
            <person name="Malay A.D."/>
            <person name="Moran D.A.P."/>
            <person name="Tomita M."/>
            <person name="Numata K."/>
            <person name="Arakawa K."/>
        </authorList>
    </citation>
    <scope>NUCLEOTIDE SEQUENCE</scope>
</reference>
<dbReference type="GO" id="GO:0005634">
    <property type="term" value="C:nucleus"/>
    <property type="evidence" value="ECO:0007669"/>
    <property type="project" value="UniProtKB-SubCell"/>
</dbReference>
<keyword evidence="4" id="KW-1185">Reference proteome</keyword>
<dbReference type="Gene3D" id="1.10.10.1450">
    <property type="match status" value="1"/>
</dbReference>
<dbReference type="GO" id="GO:0003676">
    <property type="term" value="F:nucleic acid binding"/>
    <property type="evidence" value="ECO:0007669"/>
    <property type="project" value="InterPro"/>
</dbReference>
<gene>
    <name evidence="3" type="primary">SETMAR</name>
    <name evidence="3" type="ORF">TNCV_3023491</name>
</gene>
<dbReference type="EMBL" id="BMAU01021210">
    <property type="protein sequence ID" value="GFX99418.1"/>
    <property type="molecule type" value="Genomic_DNA"/>
</dbReference>
<protein>
    <submittedName>
        <fullName evidence="3">Histone-lysine N-methyltransferase SETMAR</fullName>
    </submittedName>
</protein>
<dbReference type="PANTHER" id="PTHR46060:SF1">
    <property type="entry name" value="MARINER MOS1 TRANSPOSASE-LIKE PROTEIN"/>
    <property type="match status" value="1"/>
</dbReference>